<dbReference type="NCBIfam" id="TIGR01145">
    <property type="entry name" value="ATP_synt_delta"/>
    <property type="match status" value="1"/>
</dbReference>
<protein>
    <recommendedName>
        <fullName evidence="7">ATP synthase subunit delta</fullName>
    </recommendedName>
    <alternativeName>
        <fullName evidence="7">ATP synthase F(1) sector subunit delta</fullName>
    </alternativeName>
    <alternativeName>
        <fullName evidence="7">F-type ATPase subunit delta</fullName>
        <shortName evidence="7">F-ATPase subunit delta</shortName>
    </alternativeName>
</protein>
<evidence type="ECO:0000256" key="3">
    <source>
        <dbReference type="ARBA" id="ARBA00022781"/>
    </source>
</evidence>
<dbReference type="AlphaFoldDB" id="A0A0F0CVA2"/>
<comment type="subcellular location">
    <subcellularLocation>
        <location evidence="7">Cell membrane</location>
        <topology evidence="7">Peripheral membrane protein</topology>
    </subcellularLocation>
    <subcellularLocation>
        <location evidence="1">Membrane</location>
    </subcellularLocation>
</comment>
<keyword evidence="3 7" id="KW-0375">Hydrogen ion transport</keyword>
<name>A0A0F0CVA2_9BACT</name>
<dbReference type="GO" id="GO:0005886">
    <property type="term" value="C:plasma membrane"/>
    <property type="evidence" value="ECO:0007669"/>
    <property type="project" value="UniProtKB-SubCell"/>
</dbReference>
<dbReference type="GO" id="GO:0045259">
    <property type="term" value="C:proton-transporting ATP synthase complex"/>
    <property type="evidence" value="ECO:0007669"/>
    <property type="project" value="UniProtKB-KW"/>
</dbReference>
<comment type="function">
    <text evidence="7">F(1)F(0) ATP synthase produces ATP from ADP in the presence of a proton or sodium gradient. F-type ATPases consist of two structural domains, F(1) containing the extramembraneous catalytic core and F(0) containing the membrane proton channel, linked together by a central stalk and a peripheral stalk. During catalysis, ATP synthesis in the catalytic domain of F(1) is coupled via a rotary mechanism of the central stalk subunits to proton translocation.</text>
</comment>
<dbReference type="Gene3D" id="1.10.520.20">
    <property type="entry name" value="N-terminal domain of the delta subunit of the F1F0-ATP synthase"/>
    <property type="match status" value="1"/>
</dbReference>
<dbReference type="EMBL" id="JYNY01000032">
    <property type="protein sequence ID" value="KJJ85964.1"/>
    <property type="molecule type" value="Genomic_DNA"/>
</dbReference>
<dbReference type="InterPro" id="IPR026015">
    <property type="entry name" value="ATP_synth_OSCP/delta_N_sf"/>
</dbReference>
<dbReference type="GO" id="GO:0016787">
    <property type="term" value="F:hydrolase activity"/>
    <property type="evidence" value="ECO:0007669"/>
    <property type="project" value="UniProtKB-KW"/>
</dbReference>
<sequence>MSETIFSKRCAEAFLEFVKESNNEEKVIGELDHLNNILKADSNFYNFLFSKEIDSSEKILFIENVLGKEFSSEILILLFFVVNKGIVSILPATITECHRIYISKQKMRGIITSARPLNKEIVEKIKQKLKDKYKKNIELKIEVDPGLIGGIKLVLDNKMIDGSVKCRLKDLKEKLISIGMV</sequence>
<keyword evidence="7" id="KW-1003">Cell membrane</keyword>
<evidence type="ECO:0000313" key="9">
    <source>
        <dbReference type="Proteomes" id="UP000033428"/>
    </source>
</evidence>
<keyword evidence="7" id="KW-0139">CF(1)</keyword>
<dbReference type="PANTHER" id="PTHR11910">
    <property type="entry name" value="ATP SYNTHASE DELTA CHAIN"/>
    <property type="match status" value="1"/>
</dbReference>
<keyword evidence="4 7" id="KW-0406">Ion transport</keyword>
<evidence type="ECO:0000256" key="7">
    <source>
        <dbReference type="HAMAP-Rule" id="MF_01416"/>
    </source>
</evidence>
<reference evidence="8 9" key="1">
    <citation type="submission" date="2015-02" db="EMBL/GenBank/DDBJ databases">
        <title>Single-cell genomics of uncultivated deep-branching MTB reveals a conserved set of magnetosome genes.</title>
        <authorList>
            <person name="Kolinko S."/>
            <person name="Richter M."/>
            <person name="Glockner F.O."/>
            <person name="Brachmann A."/>
            <person name="Schuler D."/>
        </authorList>
    </citation>
    <scope>NUCLEOTIDE SEQUENCE [LARGE SCALE GENOMIC DNA]</scope>
    <source>
        <strain evidence="8">SKK-01</strain>
    </source>
</reference>
<dbReference type="Proteomes" id="UP000033428">
    <property type="component" value="Unassembled WGS sequence"/>
</dbReference>
<evidence type="ECO:0000256" key="1">
    <source>
        <dbReference type="ARBA" id="ARBA00004370"/>
    </source>
</evidence>
<dbReference type="PRINTS" id="PR00125">
    <property type="entry name" value="ATPASEDELTA"/>
</dbReference>
<keyword evidence="9" id="KW-1185">Reference proteome</keyword>
<keyword evidence="6 7" id="KW-0066">ATP synthesis</keyword>
<dbReference type="Pfam" id="PF00213">
    <property type="entry name" value="OSCP"/>
    <property type="match status" value="1"/>
</dbReference>
<gene>
    <name evidence="7" type="primary">atpH</name>
    <name evidence="8" type="ORF">OMAG_000148</name>
</gene>
<dbReference type="HAMAP" id="MF_01416">
    <property type="entry name" value="ATP_synth_delta_bact"/>
    <property type="match status" value="1"/>
</dbReference>
<keyword evidence="5 7" id="KW-0472">Membrane</keyword>
<organism evidence="8 9">
    <name type="scientific">Candidatus Omnitrophus magneticus</name>
    <dbReference type="NCBI Taxonomy" id="1609969"/>
    <lineage>
        <taxon>Bacteria</taxon>
        <taxon>Pseudomonadati</taxon>
        <taxon>Candidatus Omnitrophota</taxon>
        <taxon>Candidatus Omnitrophus</taxon>
    </lineage>
</organism>
<keyword evidence="2 7" id="KW-0813">Transport</keyword>
<evidence type="ECO:0000256" key="4">
    <source>
        <dbReference type="ARBA" id="ARBA00023065"/>
    </source>
</evidence>
<evidence type="ECO:0000313" key="8">
    <source>
        <dbReference type="EMBL" id="KJJ85964.1"/>
    </source>
</evidence>
<dbReference type="InterPro" id="IPR000711">
    <property type="entry name" value="ATPase_OSCP/dsu"/>
</dbReference>
<proteinExistence type="inferred from homology"/>
<evidence type="ECO:0000256" key="6">
    <source>
        <dbReference type="ARBA" id="ARBA00023310"/>
    </source>
</evidence>
<comment type="function">
    <text evidence="7">This protein is part of the stalk that links CF(0) to CF(1). It either transmits conformational changes from CF(0) to CF(1) or is implicated in proton conduction.</text>
</comment>
<dbReference type="GO" id="GO:0046933">
    <property type="term" value="F:proton-transporting ATP synthase activity, rotational mechanism"/>
    <property type="evidence" value="ECO:0007669"/>
    <property type="project" value="UniProtKB-UniRule"/>
</dbReference>
<evidence type="ECO:0000256" key="5">
    <source>
        <dbReference type="ARBA" id="ARBA00023136"/>
    </source>
</evidence>
<comment type="similarity">
    <text evidence="7">Belongs to the ATPase delta chain family.</text>
</comment>
<accession>A0A0F0CVA2</accession>
<keyword evidence="8" id="KW-0378">Hydrolase</keyword>
<dbReference type="SUPFAM" id="SSF47928">
    <property type="entry name" value="N-terminal domain of the delta subunit of the F1F0-ATP synthase"/>
    <property type="match status" value="1"/>
</dbReference>
<evidence type="ECO:0000256" key="2">
    <source>
        <dbReference type="ARBA" id="ARBA00022448"/>
    </source>
</evidence>
<comment type="caution">
    <text evidence="8">The sequence shown here is derived from an EMBL/GenBank/DDBJ whole genome shotgun (WGS) entry which is preliminary data.</text>
</comment>